<dbReference type="InterPro" id="IPR058163">
    <property type="entry name" value="LysR-type_TF_proteobact-type"/>
</dbReference>
<comment type="similarity">
    <text evidence="1">Belongs to the LysR transcriptional regulatory family.</text>
</comment>
<keyword evidence="4" id="KW-0804">Transcription</keyword>
<dbReference type="SUPFAM" id="SSF53850">
    <property type="entry name" value="Periplasmic binding protein-like II"/>
    <property type="match status" value="1"/>
</dbReference>
<dbReference type="EMBL" id="RQXV01000002">
    <property type="protein sequence ID" value="RRD00692.1"/>
    <property type="molecule type" value="Genomic_DNA"/>
</dbReference>
<evidence type="ECO:0000313" key="7">
    <source>
        <dbReference type="Proteomes" id="UP000267535"/>
    </source>
</evidence>
<dbReference type="GO" id="GO:0006351">
    <property type="term" value="P:DNA-templated transcription"/>
    <property type="evidence" value="ECO:0007669"/>
    <property type="project" value="TreeGrafter"/>
</dbReference>
<dbReference type="FunFam" id="1.10.10.10:FF:000001">
    <property type="entry name" value="LysR family transcriptional regulator"/>
    <property type="match status" value="1"/>
</dbReference>
<dbReference type="Pfam" id="PF00126">
    <property type="entry name" value="HTH_1"/>
    <property type="match status" value="1"/>
</dbReference>
<dbReference type="PANTHER" id="PTHR30537:SF5">
    <property type="entry name" value="HTH-TYPE TRANSCRIPTIONAL ACTIVATOR TTDR-RELATED"/>
    <property type="match status" value="1"/>
</dbReference>
<feature type="domain" description="HTH lysR-type" evidence="5">
    <location>
        <begin position="1"/>
        <end position="59"/>
    </location>
</feature>
<dbReference type="SUPFAM" id="SSF46785">
    <property type="entry name" value="Winged helix' DNA-binding domain"/>
    <property type="match status" value="1"/>
</dbReference>
<dbReference type="Pfam" id="PF03466">
    <property type="entry name" value="LysR_substrate"/>
    <property type="match status" value="1"/>
</dbReference>
<evidence type="ECO:0000256" key="2">
    <source>
        <dbReference type="ARBA" id="ARBA00023015"/>
    </source>
</evidence>
<keyword evidence="7" id="KW-1185">Reference proteome</keyword>
<keyword evidence="3" id="KW-0238">DNA-binding</keyword>
<dbReference type="InterPro" id="IPR036388">
    <property type="entry name" value="WH-like_DNA-bd_sf"/>
</dbReference>
<evidence type="ECO:0000256" key="1">
    <source>
        <dbReference type="ARBA" id="ARBA00009437"/>
    </source>
</evidence>
<name>A0A3P1SU16_9GAMM</name>
<dbReference type="Gene3D" id="3.40.190.290">
    <property type="match status" value="1"/>
</dbReference>
<dbReference type="InterPro" id="IPR036390">
    <property type="entry name" value="WH_DNA-bd_sf"/>
</dbReference>
<evidence type="ECO:0000256" key="4">
    <source>
        <dbReference type="ARBA" id="ARBA00023163"/>
    </source>
</evidence>
<reference evidence="6 7" key="1">
    <citation type="submission" date="2018-11" db="EMBL/GenBank/DDBJ databases">
        <title>The draft genome sequence of Amphritea balenae JAMM 1525T.</title>
        <authorList>
            <person name="Fang Z."/>
            <person name="Zhang Y."/>
            <person name="Han X."/>
        </authorList>
    </citation>
    <scope>NUCLEOTIDE SEQUENCE [LARGE SCALE GENOMIC DNA]</scope>
    <source>
        <strain evidence="6 7">JAMM 1525</strain>
    </source>
</reference>
<evidence type="ECO:0000313" key="6">
    <source>
        <dbReference type="EMBL" id="RRD00692.1"/>
    </source>
</evidence>
<proteinExistence type="inferred from homology"/>
<gene>
    <name evidence="6" type="ORF">EHS89_06305</name>
</gene>
<organism evidence="6 7">
    <name type="scientific">Amphritea balenae</name>
    <dbReference type="NCBI Taxonomy" id="452629"/>
    <lineage>
        <taxon>Bacteria</taxon>
        <taxon>Pseudomonadati</taxon>
        <taxon>Pseudomonadota</taxon>
        <taxon>Gammaproteobacteria</taxon>
        <taxon>Oceanospirillales</taxon>
        <taxon>Oceanospirillaceae</taxon>
        <taxon>Amphritea</taxon>
    </lineage>
</organism>
<dbReference type="GO" id="GO:0043565">
    <property type="term" value="F:sequence-specific DNA binding"/>
    <property type="evidence" value="ECO:0007669"/>
    <property type="project" value="TreeGrafter"/>
</dbReference>
<dbReference type="CDD" id="cd08422">
    <property type="entry name" value="PBP2_CrgA_like"/>
    <property type="match status" value="1"/>
</dbReference>
<dbReference type="RefSeq" id="WP_124925274.1">
    <property type="nucleotide sequence ID" value="NZ_BMOH01000003.1"/>
</dbReference>
<dbReference type="Proteomes" id="UP000267535">
    <property type="component" value="Unassembled WGS sequence"/>
</dbReference>
<keyword evidence="2" id="KW-0805">Transcription regulation</keyword>
<evidence type="ECO:0000256" key="3">
    <source>
        <dbReference type="ARBA" id="ARBA00023125"/>
    </source>
</evidence>
<dbReference type="InterPro" id="IPR005119">
    <property type="entry name" value="LysR_subst-bd"/>
</dbReference>
<sequence length="304" mass="34169">MDVFSAMGVFVRVVDLKSFSLAAAELEISSSSVSKQIAHLEQHVGARLLQRTTRRLNVTEIGSAYYEQCQKIISQVEESENLVSQLQGKPQGVLRINCNMTFGQLLLSKAVPEFMEAYPDIKFDITLEDGDVDLVRDSFDLALRITHPQLPDSSHIAREVASIPMYICGSPKYLELKGCPKVPQDLKQHNCLIFMLASNTNSWVLNGKDGRETVQVTGDLKANNGLLVREAVLAHRGLACLASFVIERFVEAGQIKVLFPEYEPERLSLYAIYPDRKYTSPKVSLFIDFFKAWLADNLHQEFLL</sequence>
<dbReference type="InterPro" id="IPR000847">
    <property type="entry name" value="LysR_HTH_N"/>
</dbReference>
<dbReference type="PROSITE" id="PS50931">
    <property type="entry name" value="HTH_LYSR"/>
    <property type="match status" value="1"/>
</dbReference>
<dbReference type="PANTHER" id="PTHR30537">
    <property type="entry name" value="HTH-TYPE TRANSCRIPTIONAL REGULATOR"/>
    <property type="match status" value="1"/>
</dbReference>
<protein>
    <submittedName>
        <fullName evidence="6">LysR family transcriptional regulator</fullName>
    </submittedName>
</protein>
<comment type="caution">
    <text evidence="6">The sequence shown here is derived from an EMBL/GenBank/DDBJ whole genome shotgun (WGS) entry which is preliminary data.</text>
</comment>
<dbReference type="OrthoDB" id="9815676at2"/>
<dbReference type="GO" id="GO:0003700">
    <property type="term" value="F:DNA-binding transcription factor activity"/>
    <property type="evidence" value="ECO:0007669"/>
    <property type="project" value="InterPro"/>
</dbReference>
<dbReference type="AlphaFoldDB" id="A0A3P1SU16"/>
<dbReference type="Gene3D" id="1.10.10.10">
    <property type="entry name" value="Winged helix-like DNA-binding domain superfamily/Winged helix DNA-binding domain"/>
    <property type="match status" value="1"/>
</dbReference>
<accession>A0A3P1SU16</accession>
<evidence type="ECO:0000259" key="5">
    <source>
        <dbReference type="PROSITE" id="PS50931"/>
    </source>
</evidence>